<feature type="domain" description="ResB-like" evidence="8">
    <location>
        <begin position="33"/>
        <end position="306"/>
    </location>
</feature>
<comment type="subcellular location">
    <subcellularLocation>
        <location evidence="6">Cellular thylakoid membrane</location>
        <topology evidence="6">Multi-pass membrane protein</topology>
    </subcellularLocation>
    <subcellularLocation>
        <location evidence="1">Membrane</location>
        <topology evidence="1">Multi-pass membrane protein</topology>
    </subcellularLocation>
</comment>
<keyword evidence="5 6" id="KW-0472">Membrane</keyword>
<evidence type="ECO:0000256" key="1">
    <source>
        <dbReference type="ARBA" id="ARBA00004141"/>
    </source>
</evidence>
<dbReference type="PANTHER" id="PTHR31566">
    <property type="entry name" value="CYTOCHROME C BIOGENESIS PROTEIN CCS1, CHLOROPLASTIC"/>
    <property type="match status" value="1"/>
</dbReference>
<comment type="subunit">
    <text evidence="6">May interact with CcsA.</text>
</comment>
<keyword evidence="2 6" id="KW-0812">Transmembrane</keyword>
<comment type="function">
    <text evidence="6">Required during biogenesis of c-type cytochromes (cytochrome c6 and cytochrome f) at the step of heme attachment.</text>
</comment>
<evidence type="ECO:0000256" key="3">
    <source>
        <dbReference type="ARBA" id="ARBA00022748"/>
    </source>
</evidence>
<comment type="caution">
    <text evidence="9">The sequence shown here is derived from an EMBL/GenBank/DDBJ whole genome shotgun (WGS) entry which is preliminary data.</text>
</comment>
<evidence type="ECO:0000256" key="5">
    <source>
        <dbReference type="ARBA" id="ARBA00023136"/>
    </source>
</evidence>
<evidence type="ECO:0000313" key="9">
    <source>
        <dbReference type="EMBL" id="MEP1059220.1"/>
    </source>
</evidence>
<sequence>MSANPSFLTRLSGWGTAPKIFFRRELLPVLADLRLAIVLLLAIAVFSISGTVVEQGQAAAFYQANYPEHPALFGFLSWKVLLTLGLDHVYRTWWFLALLILFGSSLTACTFMRQLPALRWFSRTSRKFYSQPRQFQKFALSAEFEQTSLDDVLPLLEEQRYKLFRQDDALYARKGIIGRIGPIVVHASMLLILVGAIVGALTGFVGQEMVPSGQTFQIKNILDAGPFAESQIPKDWSVKVNRFWIDYTPAGAIDQFYSDMSVLDSDGKEVKRKTIHVNEPLRYRGVTLYQADWGISAIQVRINNSPIFQLPMAQLDTGGKGGRIWGTWIPTKPDLSAGVSLIAKDLQGMLLIYDTSGKLISTVRAGMSTPVNGVTLAVKEIVGSTGLQIKADPSIPIVYAGFGLLMLGVMMSYVSHSQIWALQKDGQLYIGGLTNRAQVAFEREMLEILERLDTQKQETKAAVVV</sequence>
<feature type="transmembrane region" description="Helical" evidence="7">
    <location>
        <begin position="183"/>
        <end position="205"/>
    </location>
</feature>
<reference evidence="9 10" key="1">
    <citation type="submission" date="2022-04" db="EMBL/GenBank/DDBJ databases">
        <title>Positive selection, recombination, and allopatry shape intraspecific diversity of widespread and dominant cyanobacteria.</title>
        <authorList>
            <person name="Wei J."/>
            <person name="Shu W."/>
            <person name="Hu C."/>
        </authorList>
    </citation>
    <scope>NUCLEOTIDE SEQUENCE [LARGE SCALE GENOMIC DNA]</scope>
    <source>
        <strain evidence="9 10">AS-A4</strain>
    </source>
</reference>
<keyword evidence="3 6" id="KW-0201">Cytochrome c-type biogenesis</keyword>
<feature type="transmembrane region" description="Helical" evidence="7">
    <location>
        <begin position="93"/>
        <end position="112"/>
    </location>
</feature>
<evidence type="ECO:0000256" key="4">
    <source>
        <dbReference type="ARBA" id="ARBA00022989"/>
    </source>
</evidence>
<protein>
    <recommendedName>
        <fullName evidence="6">Cytochrome c biogenesis protein CcsB</fullName>
    </recommendedName>
</protein>
<name>A0ABV0KLH3_9CYAN</name>
<keyword evidence="4 6" id="KW-1133">Transmembrane helix</keyword>
<keyword evidence="10" id="KW-1185">Reference proteome</keyword>
<evidence type="ECO:0000313" key="10">
    <source>
        <dbReference type="Proteomes" id="UP001476950"/>
    </source>
</evidence>
<keyword evidence="6" id="KW-0793">Thylakoid</keyword>
<feature type="transmembrane region" description="Helical" evidence="7">
    <location>
        <begin position="397"/>
        <end position="414"/>
    </location>
</feature>
<dbReference type="InterPro" id="IPR007816">
    <property type="entry name" value="ResB-like_domain"/>
</dbReference>
<evidence type="ECO:0000256" key="6">
    <source>
        <dbReference type="HAMAP-Rule" id="MF_01392"/>
    </source>
</evidence>
<comment type="similarity">
    <text evidence="6">Belongs to the Ccs1/CcsB family.</text>
</comment>
<dbReference type="InterPro" id="IPR023494">
    <property type="entry name" value="Cyt_c_bgen_Ccs1/CcsB/ResB"/>
</dbReference>
<evidence type="ECO:0000256" key="7">
    <source>
        <dbReference type="SAM" id="Phobius"/>
    </source>
</evidence>
<dbReference type="PANTHER" id="PTHR31566:SF0">
    <property type="entry name" value="CYTOCHROME C BIOGENESIS PROTEIN CCS1, CHLOROPLASTIC"/>
    <property type="match status" value="1"/>
</dbReference>
<dbReference type="RefSeq" id="WP_190448978.1">
    <property type="nucleotide sequence ID" value="NZ_JAMPLM010000009.1"/>
</dbReference>
<dbReference type="HAMAP" id="MF_01392">
    <property type="entry name" value="CytC_Ccs1"/>
    <property type="match status" value="1"/>
</dbReference>
<organism evidence="9 10">
    <name type="scientific">Stenomitos frigidus AS-A4</name>
    <dbReference type="NCBI Taxonomy" id="2933935"/>
    <lineage>
        <taxon>Bacteria</taxon>
        <taxon>Bacillati</taxon>
        <taxon>Cyanobacteriota</taxon>
        <taxon>Cyanophyceae</taxon>
        <taxon>Leptolyngbyales</taxon>
        <taxon>Leptolyngbyaceae</taxon>
        <taxon>Stenomitos</taxon>
    </lineage>
</organism>
<dbReference type="EMBL" id="JAMPLM010000009">
    <property type="protein sequence ID" value="MEP1059220.1"/>
    <property type="molecule type" value="Genomic_DNA"/>
</dbReference>
<dbReference type="Proteomes" id="UP001476950">
    <property type="component" value="Unassembled WGS sequence"/>
</dbReference>
<accession>A0ABV0KLH3</accession>
<evidence type="ECO:0000259" key="8">
    <source>
        <dbReference type="Pfam" id="PF05140"/>
    </source>
</evidence>
<feature type="transmembrane region" description="Helical" evidence="7">
    <location>
        <begin position="33"/>
        <end position="53"/>
    </location>
</feature>
<gene>
    <name evidence="6" type="primary">ccsB</name>
    <name evidence="6" type="synonym">ccs1</name>
    <name evidence="9" type="ORF">NDI38_12300</name>
</gene>
<feature type="domain" description="ResB-like" evidence="8">
    <location>
        <begin position="381"/>
        <end position="445"/>
    </location>
</feature>
<evidence type="ECO:0000256" key="2">
    <source>
        <dbReference type="ARBA" id="ARBA00022692"/>
    </source>
</evidence>
<proteinExistence type="inferred from homology"/>
<dbReference type="Pfam" id="PF05140">
    <property type="entry name" value="ResB"/>
    <property type="match status" value="2"/>
</dbReference>